<accession>A0A9W8NGT7</accession>
<protein>
    <recommendedName>
        <fullName evidence="3">NmrA-like domain-containing protein</fullName>
    </recommendedName>
</protein>
<dbReference type="AlphaFoldDB" id="A0A9W8NGT7"/>
<evidence type="ECO:0000259" key="3">
    <source>
        <dbReference type="Pfam" id="PF05368"/>
    </source>
</evidence>
<dbReference type="EMBL" id="JANPWZ010000597">
    <property type="protein sequence ID" value="KAJ3574642.1"/>
    <property type="molecule type" value="Genomic_DNA"/>
</dbReference>
<proteinExistence type="inferred from homology"/>
<dbReference type="Pfam" id="PF05368">
    <property type="entry name" value="NmrA"/>
    <property type="match status" value="1"/>
</dbReference>
<dbReference type="InterPro" id="IPR008030">
    <property type="entry name" value="NmrA-like"/>
</dbReference>
<dbReference type="Gene3D" id="3.40.50.720">
    <property type="entry name" value="NAD(P)-binding Rossmann-like Domain"/>
    <property type="match status" value="1"/>
</dbReference>
<dbReference type="PANTHER" id="PTHR42748">
    <property type="entry name" value="NITROGEN METABOLITE REPRESSION PROTEIN NMRA FAMILY MEMBER"/>
    <property type="match status" value="1"/>
</dbReference>
<reference evidence="4" key="1">
    <citation type="submission" date="2022-07" db="EMBL/GenBank/DDBJ databases">
        <title>Genome Sequence of Xylaria arbuscula.</title>
        <authorList>
            <person name="Buettner E."/>
        </authorList>
    </citation>
    <scope>NUCLEOTIDE SEQUENCE</scope>
    <source>
        <strain evidence="4">VT107</strain>
    </source>
</reference>
<dbReference type="GO" id="GO:0005634">
    <property type="term" value="C:nucleus"/>
    <property type="evidence" value="ECO:0007669"/>
    <property type="project" value="TreeGrafter"/>
</dbReference>
<dbReference type="SUPFAM" id="SSF51735">
    <property type="entry name" value="NAD(P)-binding Rossmann-fold domains"/>
    <property type="match status" value="1"/>
</dbReference>
<name>A0A9W8NGT7_9PEZI</name>
<evidence type="ECO:0000256" key="2">
    <source>
        <dbReference type="ARBA" id="ARBA00022857"/>
    </source>
</evidence>
<dbReference type="VEuPathDB" id="FungiDB:F4678DRAFT_483122"/>
<comment type="caution">
    <text evidence="4">The sequence shown here is derived from an EMBL/GenBank/DDBJ whole genome shotgun (WGS) entry which is preliminary data.</text>
</comment>
<evidence type="ECO:0000313" key="5">
    <source>
        <dbReference type="Proteomes" id="UP001148614"/>
    </source>
</evidence>
<dbReference type="InterPro" id="IPR036291">
    <property type="entry name" value="NAD(P)-bd_dom_sf"/>
</dbReference>
<dbReference type="Proteomes" id="UP001148614">
    <property type="component" value="Unassembled WGS sequence"/>
</dbReference>
<dbReference type="InterPro" id="IPR051164">
    <property type="entry name" value="NmrA-like_oxidored"/>
</dbReference>
<keyword evidence="2" id="KW-0521">NADP</keyword>
<evidence type="ECO:0000313" key="4">
    <source>
        <dbReference type="EMBL" id="KAJ3574642.1"/>
    </source>
</evidence>
<gene>
    <name evidence="4" type="ORF">NPX13_g4297</name>
</gene>
<dbReference type="PANTHER" id="PTHR42748:SF31">
    <property type="entry name" value="NMRA-LIKE DOMAIN-CONTAINING PROTEIN-RELATED"/>
    <property type="match status" value="1"/>
</dbReference>
<feature type="domain" description="NmrA-like" evidence="3">
    <location>
        <begin position="3"/>
        <end position="279"/>
    </location>
</feature>
<sequence>MAPTILVVGATGNTGQSVVETLSKLLRQGSALADHRIVALTRSSKNPVAQKLAQLPGVEVIEQNWMEINADWLRENEVVRAFVASQSQASQFAEESNFLVAALHAGVKYVVRISTTYPTVRPDAIPFHSRSHWAIEALLGTPEFEGLQWTSLQPNSFAPIYLQTAADFIKQYRSTGQQGTLKLVGSADAPVALIDPSDIGALAAHLLAQPDPSPHNKAKYVVNGPEDISGNQIVELVEQYIGTKVENVVFKDLSWVDAIANYSPGPKQLVLSFKAFPEYQWQGLCSTATSSKEVLELAPPTWTPAAVLKRMLDE</sequence>
<organism evidence="4 5">
    <name type="scientific">Xylaria arbuscula</name>
    <dbReference type="NCBI Taxonomy" id="114810"/>
    <lineage>
        <taxon>Eukaryota</taxon>
        <taxon>Fungi</taxon>
        <taxon>Dikarya</taxon>
        <taxon>Ascomycota</taxon>
        <taxon>Pezizomycotina</taxon>
        <taxon>Sordariomycetes</taxon>
        <taxon>Xylariomycetidae</taxon>
        <taxon>Xylariales</taxon>
        <taxon>Xylariaceae</taxon>
        <taxon>Xylaria</taxon>
    </lineage>
</organism>
<evidence type="ECO:0000256" key="1">
    <source>
        <dbReference type="ARBA" id="ARBA00006328"/>
    </source>
</evidence>
<keyword evidence="5" id="KW-1185">Reference proteome</keyword>
<dbReference type="Gene3D" id="3.90.25.10">
    <property type="entry name" value="UDP-galactose 4-epimerase, domain 1"/>
    <property type="match status" value="1"/>
</dbReference>
<comment type="similarity">
    <text evidence="1">Belongs to the NmrA-type oxidoreductase family.</text>
</comment>